<keyword evidence="2" id="KW-1185">Reference proteome</keyword>
<dbReference type="AlphaFoldDB" id="A0A840YNX2"/>
<organism evidence="1 2">
    <name type="scientific">Sphingomonas xinjiangensis</name>
    <dbReference type="NCBI Taxonomy" id="643568"/>
    <lineage>
        <taxon>Bacteria</taxon>
        <taxon>Pseudomonadati</taxon>
        <taxon>Pseudomonadota</taxon>
        <taxon>Alphaproteobacteria</taxon>
        <taxon>Sphingomonadales</taxon>
        <taxon>Sphingomonadaceae</taxon>
        <taxon>Sphingomonas</taxon>
    </lineage>
</organism>
<reference evidence="1 2" key="1">
    <citation type="submission" date="2020-08" db="EMBL/GenBank/DDBJ databases">
        <title>Genomic Encyclopedia of Type Strains, Phase IV (KMG-IV): sequencing the most valuable type-strain genomes for metagenomic binning, comparative biology and taxonomic classification.</title>
        <authorList>
            <person name="Goeker M."/>
        </authorList>
    </citation>
    <scope>NUCLEOTIDE SEQUENCE [LARGE SCALE GENOMIC DNA]</scope>
    <source>
        <strain evidence="1 2">DSM 26736</strain>
    </source>
</reference>
<proteinExistence type="predicted"/>
<comment type="caution">
    <text evidence="1">The sequence shown here is derived from an EMBL/GenBank/DDBJ whole genome shotgun (WGS) entry which is preliminary data.</text>
</comment>
<evidence type="ECO:0000313" key="2">
    <source>
        <dbReference type="Proteomes" id="UP000527143"/>
    </source>
</evidence>
<evidence type="ECO:0000313" key="1">
    <source>
        <dbReference type="EMBL" id="MBB5712116.1"/>
    </source>
</evidence>
<name>A0A840YNX2_9SPHN</name>
<dbReference type="Proteomes" id="UP000527143">
    <property type="component" value="Unassembled WGS sequence"/>
</dbReference>
<dbReference type="EMBL" id="JACIJF010000013">
    <property type="protein sequence ID" value="MBB5712116.1"/>
    <property type="molecule type" value="Genomic_DNA"/>
</dbReference>
<protein>
    <submittedName>
        <fullName evidence="1">Uncharacterized protein</fullName>
    </submittedName>
</protein>
<sequence length="39" mass="4711">MERMEIITRTERRRIYNDDEKAAVSCTTALHPKMDIMWV</sequence>
<accession>A0A840YNX2</accession>
<gene>
    <name evidence="1" type="ORF">FHT02_003373</name>
</gene>